<name>A0A015K9V4_RHIIW</name>
<dbReference type="AlphaFoldDB" id="A0A015K9V4"/>
<reference evidence="3 4" key="1">
    <citation type="submission" date="2014-02" db="EMBL/GenBank/DDBJ databases">
        <title>Single nucleus genome sequencing reveals high similarity among nuclei of an endomycorrhizal fungus.</title>
        <authorList>
            <person name="Lin K."/>
            <person name="Geurts R."/>
            <person name="Zhang Z."/>
            <person name="Limpens E."/>
            <person name="Saunders D.G."/>
            <person name="Mu D."/>
            <person name="Pang E."/>
            <person name="Cao H."/>
            <person name="Cha H."/>
            <person name="Lin T."/>
            <person name="Zhou Q."/>
            <person name="Shang Y."/>
            <person name="Li Y."/>
            <person name="Ivanov S."/>
            <person name="Sharma T."/>
            <person name="Velzen R.V."/>
            <person name="Ruijter N.D."/>
            <person name="Aanen D.K."/>
            <person name="Win J."/>
            <person name="Kamoun S."/>
            <person name="Bisseling T."/>
            <person name="Huang S."/>
        </authorList>
    </citation>
    <scope>NUCLEOTIDE SEQUENCE [LARGE SCALE GENOMIC DNA]</scope>
    <source>
        <strain evidence="3">DAOM 197198w</strain>
        <strain evidence="4">DAOM197198w</strain>
    </source>
</reference>
<gene>
    <name evidence="3" type="ORF">RirG_013940</name>
    <name evidence="2" type="ORF">RirG_216830</name>
</gene>
<feature type="region of interest" description="Disordered" evidence="1">
    <location>
        <begin position="58"/>
        <end position="84"/>
    </location>
</feature>
<protein>
    <submittedName>
        <fullName evidence="3">Uncharacterized protein</fullName>
    </submittedName>
</protein>
<accession>A0A015K9V4</accession>
<proteinExistence type="predicted"/>
<dbReference type="HOGENOM" id="CLU_1636303_0_0_1"/>
<evidence type="ECO:0000256" key="1">
    <source>
        <dbReference type="SAM" id="MobiDB-lite"/>
    </source>
</evidence>
<dbReference type="OrthoDB" id="21648at2759"/>
<organism evidence="3 4">
    <name type="scientific">Rhizophagus irregularis (strain DAOM 197198w)</name>
    <name type="common">Glomus intraradices</name>
    <dbReference type="NCBI Taxonomy" id="1432141"/>
    <lineage>
        <taxon>Eukaryota</taxon>
        <taxon>Fungi</taxon>
        <taxon>Fungi incertae sedis</taxon>
        <taxon>Mucoromycota</taxon>
        <taxon>Glomeromycotina</taxon>
        <taxon>Glomeromycetes</taxon>
        <taxon>Glomerales</taxon>
        <taxon>Glomeraceae</taxon>
        <taxon>Rhizophagus</taxon>
    </lineage>
</organism>
<dbReference type="EMBL" id="JEMT01027741">
    <property type="protein sequence ID" value="EXX56383.1"/>
    <property type="molecule type" value="Genomic_DNA"/>
</dbReference>
<dbReference type="Proteomes" id="UP000022910">
    <property type="component" value="Unassembled WGS sequence"/>
</dbReference>
<evidence type="ECO:0000313" key="4">
    <source>
        <dbReference type="Proteomes" id="UP000022910"/>
    </source>
</evidence>
<evidence type="ECO:0000313" key="2">
    <source>
        <dbReference type="EMBL" id="EXX56383.1"/>
    </source>
</evidence>
<comment type="caution">
    <text evidence="3">The sequence shown here is derived from an EMBL/GenBank/DDBJ whole genome shotgun (WGS) entry which is preliminary data.</text>
</comment>
<feature type="compositionally biased region" description="Low complexity" evidence="1">
    <location>
        <begin position="67"/>
        <end position="83"/>
    </location>
</feature>
<sequence>MLPPDKSFAYHTNEVSRDAFSTFSGVEKSSEDMEAEYTRNDLNGATTQMKSEDVLSQVPHSVPQTISQQPLHHSTSSTSHSLPISASMTYPRAQVQMRMSYGTSQVMPTSYQTTYQRPTSHVLPYYHPSQRYPPTYGYPYYPQYGGYPMSHSAWQQRSSYFQ</sequence>
<evidence type="ECO:0000313" key="3">
    <source>
        <dbReference type="EMBL" id="EXX78557.1"/>
    </source>
</evidence>
<keyword evidence="4" id="KW-1185">Reference proteome</keyword>
<dbReference type="EMBL" id="JEMT01008986">
    <property type="protein sequence ID" value="EXX78557.1"/>
    <property type="molecule type" value="Genomic_DNA"/>
</dbReference>